<dbReference type="AlphaFoldDB" id="A0A6J6FGR8"/>
<dbReference type="InterPro" id="IPR022183">
    <property type="entry name" value="DUF3710"/>
</dbReference>
<gene>
    <name evidence="1" type="ORF">UFOPK1788_00326</name>
</gene>
<sequence length="186" mass="19680">MTTYQIENRSTTGPFDISEVNAVQPFINLGSIKITPRVGLQLKLDIDDATKKVVAATLDCDGSTLQVQAFAAPRSAGLWAEIRSQVVEQVSKQGGQASEVDGPFGVEVRATLPTQDGVIRPVRFIGVDGPNWFLRGVVSGKGAATPSDALAIEEVFRSVVVDRGNQALPPRELLLLTVPVQAGSAG</sequence>
<reference evidence="1" key="1">
    <citation type="submission" date="2020-05" db="EMBL/GenBank/DDBJ databases">
        <authorList>
            <person name="Chiriac C."/>
            <person name="Salcher M."/>
            <person name="Ghai R."/>
            <person name="Kavagutti S V."/>
        </authorList>
    </citation>
    <scope>NUCLEOTIDE SEQUENCE</scope>
</reference>
<organism evidence="1">
    <name type="scientific">freshwater metagenome</name>
    <dbReference type="NCBI Taxonomy" id="449393"/>
    <lineage>
        <taxon>unclassified sequences</taxon>
        <taxon>metagenomes</taxon>
        <taxon>ecological metagenomes</taxon>
    </lineage>
</organism>
<protein>
    <submittedName>
        <fullName evidence="1">Unannotated protein</fullName>
    </submittedName>
</protein>
<dbReference type="Pfam" id="PF12502">
    <property type="entry name" value="DUF3710"/>
    <property type="match status" value="1"/>
</dbReference>
<evidence type="ECO:0000313" key="1">
    <source>
        <dbReference type="EMBL" id="CAB4587607.1"/>
    </source>
</evidence>
<proteinExistence type="predicted"/>
<name>A0A6J6FGR8_9ZZZZ</name>
<accession>A0A6J6FGR8</accession>
<dbReference type="EMBL" id="CAEZUE010000026">
    <property type="protein sequence ID" value="CAB4587607.1"/>
    <property type="molecule type" value="Genomic_DNA"/>
</dbReference>